<comment type="caution">
    <text evidence="1">The sequence shown here is derived from an EMBL/GenBank/DDBJ whole genome shotgun (WGS) entry which is preliminary data.</text>
</comment>
<gene>
    <name evidence="1" type="ORF">NDU88_005997</name>
</gene>
<dbReference type="AlphaFoldDB" id="A0AAV7TWH0"/>
<evidence type="ECO:0000313" key="1">
    <source>
        <dbReference type="EMBL" id="KAJ1180781.1"/>
    </source>
</evidence>
<protein>
    <submittedName>
        <fullName evidence="1">Uncharacterized protein</fullName>
    </submittedName>
</protein>
<evidence type="ECO:0000313" key="2">
    <source>
        <dbReference type="Proteomes" id="UP001066276"/>
    </source>
</evidence>
<dbReference type="Proteomes" id="UP001066276">
    <property type="component" value="Chromosome 3_2"/>
</dbReference>
<keyword evidence="2" id="KW-1185">Reference proteome</keyword>
<organism evidence="1 2">
    <name type="scientific">Pleurodeles waltl</name>
    <name type="common">Iberian ribbed newt</name>
    <dbReference type="NCBI Taxonomy" id="8319"/>
    <lineage>
        <taxon>Eukaryota</taxon>
        <taxon>Metazoa</taxon>
        <taxon>Chordata</taxon>
        <taxon>Craniata</taxon>
        <taxon>Vertebrata</taxon>
        <taxon>Euteleostomi</taxon>
        <taxon>Amphibia</taxon>
        <taxon>Batrachia</taxon>
        <taxon>Caudata</taxon>
        <taxon>Salamandroidea</taxon>
        <taxon>Salamandridae</taxon>
        <taxon>Pleurodelinae</taxon>
        <taxon>Pleurodeles</taxon>
    </lineage>
</organism>
<accession>A0AAV7TWH0</accession>
<reference evidence="1" key="1">
    <citation type="journal article" date="2022" name="bioRxiv">
        <title>Sequencing and chromosome-scale assembly of the giantPleurodeles waltlgenome.</title>
        <authorList>
            <person name="Brown T."/>
            <person name="Elewa A."/>
            <person name="Iarovenko S."/>
            <person name="Subramanian E."/>
            <person name="Araus A.J."/>
            <person name="Petzold A."/>
            <person name="Susuki M."/>
            <person name="Suzuki K.-i.T."/>
            <person name="Hayashi T."/>
            <person name="Toyoda A."/>
            <person name="Oliveira C."/>
            <person name="Osipova E."/>
            <person name="Leigh N.D."/>
            <person name="Simon A."/>
            <person name="Yun M.H."/>
        </authorList>
    </citation>
    <scope>NUCLEOTIDE SEQUENCE</scope>
    <source>
        <strain evidence="1">20211129_DDA</strain>
        <tissue evidence="1">Liver</tissue>
    </source>
</reference>
<name>A0AAV7TWH0_PLEWA</name>
<proteinExistence type="predicted"/>
<dbReference type="EMBL" id="JANPWB010000006">
    <property type="protein sequence ID" value="KAJ1180781.1"/>
    <property type="molecule type" value="Genomic_DNA"/>
</dbReference>
<sequence length="109" mass="12409">MKSPDLQEVDNVILKDQHPEESFAHHSKKMLCRNEQEVMWKVPWFIRINTVGLESEEWRSLETEEVHWAAKGTWALAGATMVQVGRDVVNHPVTTHLTDCTHPRGPGAA</sequence>